<reference evidence="3" key="2">
    <citation type="submission" date="2025-08" db="UniProtKB">
        <authorList>
            <consortium name="RefSeq"/>
        </authorList>
    </citation>
    <scope>IDENTIFICATION</scope>
</reference>
<gene>
    <name evidence="3" type="primary">LOC107882009</name>
</gene>
<name>A0ABM1LZ46_PRUMU</name>
<dbReference type="Proteomes" id="UP000694861">
    <property type="component" value="Unplaced"/>
</dbReference>
<evidence type="ECO:0000313" key="2">
    <source>
        <dbReference type="Proteomes" id="UP000694861"/>
    </source>
</evidence>
<keyword evidence="2" id="KW-1185">Reference proteome</keyword>
<reference evidence="2" key="1">
    <citation type="journal article" date="2012" name="Nat. Commun.">
        <title>The genome of Prunus mume.</title>
        <authorList>
            <person name="Zhang Q."/>
            <person name="Chen W."/>
            <person name="Sun L."/>
            <person name="Zhao F."/>
            <person name="Huang B."/>
            <person name="Yang W."/>
            <person name="Tao Y."/>
            <person name="Wang J."/>
            <person name="Yuan Z."/>
            <person name="Fan G."/>
            <person name="Xing Z."/>
            <person name="Han C."/>
            <person name="Pan H."/>
            <person name="Zhong X."/>
            <person name="Shi W."/>
            <person name="Liang X."/>
            <person name="Du D."/>
            <person name="Sun F."/>
            <person name="Xu Z."/>
            <person name="Hao R."/>
            <person name="Lv T."/>
            <person name="Lv Y."/>
            <person name="Zheng Z."/>
            <person name="Sun M."/>
            <person name="Luo L."/>
            <person name="Cai M."/>
            <person name="Gao Y."/>
            <person name="Wang J."/>
            <person name="Yin Y."/>
            <person name="Xu X."/>
            <person name="Cheng T."/>
            <person name="Wang J."/>
        </authorList>
    </citation>
    <scope>NUCLEOTIDE SEQUENCE [LARGE SCALE GENOMIC DNA]</scope>
</reference>
<proteinExistence type="predicted"/>
<evidence type="ECO:0000313" key="3">
    <source>
        <dbReference type="RefSeq" id="XP_016652673.1"/>
    </source>
</evidence>
<dbReference type="GeneID" id="107882009"/>
<feature type="region of interest" description="Disordered" evidence="1">
    <location>
        <begin position="67"/>
        <end position="89"/>
    </location>
</feature>
<dbReference type="RefSeq" id="XP_016652673.1">
    <property type="nucleotide sequence ID" value="XM_016797187.1"/>
</dbReference>
<organism evidence="2 3">
    <name type="scientific">Prunus mume</name>
    <name type="common">Japanese apricot</name>
    <name type="synonym">Armeniaca mume</name>
    <dbReference type="NCBI Taxonomy" id="102107"/>
    <lineage>
        <taxon>Eukaryota</taxon>
        <taxon>Viridiplantae</taxon>
        <taxon>Streptophyta</taxon>
        <taxon>Embryophyta</taxon>
        <taxon>Tracheophyta</taxon>
        <taxon>Spermatophyta</taxon>
        <taxon>Magnoliopsida</taxon>
        <taxon>eudicotyledons</taxon>
        <taxon>Gunneridae</taxon>
        <taxon>Pentapetalae</taxon>
        <taxon>rosids</taxon>
        <taxon>fabids</taxon>
        <taxon>Rosales</taxon>
        <taxon>Rosaceae</taxon>
        <taxon>Amygdaloideae</taxon>
        <taxon>Amygdaleae</taxon>
        <taxon>Prunus</taxon>
    </lineage>
</organism>
<evidence type="ECO:0000256" key="1">
    <source>
        <dbReference type="SAM" id="MobiDB-lite"/>
    </source>
</evidence>
<accession>A0ABM1LZ46</accession>
<protein>
    <submittedName>
        <fullName evidence="3">Transcription factor ABORTED MICROSPORES-like</fullName>
    </submittedName>
</protein>
<sequence>MRTLRLMEEMNLVFQFIQSFHAEMQCSTQEQNSCDLLAQLPSSLSLDSGIYAHPLISNQPIWLNSSSNRDSSAMAERDETRVLVPNAEG</sequence>